<dbReference type="Pfam" id="PF00254">
    <property type="entry name" value="FKBP_C"/>
    <property type="match status" value="1"/>
</dbReference>
<dbReference type="STRING" id="1122206.SAMN02745753_03193"/>
<evidence type="ECO:0000313" key="12">
    <source>
        <dbReference type="EMBL" id="SHG06448.1"/>
    </source>
</evidence>
<comment type="function">
    <text evidence="8">Also involved in hydrogenase metallocenter assembly, probably by participating in the nickel insertion step. This function in hydrogenase biosynthesis requires chaperone activity and the presence of the metal-binding domain, but not PPIase activity.</text>
</comment>
<dbReference type="GO" id="GO:0003755">
    <property type="term" value="F:peptidyl-prolyl cis-trans isomerase activity"/>
    <property type="evidence" value="ECO:0007669"/>
    <property type="project" value="UniProtKB-UniRule"/>
</dbReference>
<evidence type="ECO:0000256" key="6">
    <source>
        <dbReference type="ARBA" id="ARBA00023186"/>
    </source>
</evidence>
<evidence type="ECO:0000313" key="13">
    <source>
        <dbReference type="Proteomes" id="UP000184517"/>
    </source>
</evidence>
<dbReference type="GO" id="GO:0042026">
    <property type="term" value="P:protein refolding"/>
    <property type="evidence" value="ECO:0007669"/>
    <property type="project" value="UniProtKB-ARBA"/>
</dbReference>
<dbReference type="PANTHER" id="PTHR47861">
    <property type="entry name" value="FKBP-TYPE PEPTIDYL-PROLYL CIS-TRANS ISOMERASE SLYD"/>
    <property type="match status" value="1"/>
</dbReference>
<evidence type="ECO:0000256" key="5">
    <source>
        <dbReference type="ARBA" id="ARBA00023110"/>
    </source>
</evidence>
<evidence type="ECO:0000259" key="11">
    <source>
        <dbReference type="PROSITE" id="PS50059"/>
    </source>
</evidence>
<evidence type="ECO:0000256" key="2">
    <source>
        <dbReference type="ARBA" id="ARBA00004496"/>
    </source>
</evidence>
<dbReference type="AlphaFoldDB" id="A0A1M5GS36"/>
<keyword evidence="6" id="KW-0143">Chaperone</keyword>
<comment type="catalytic activity">
    <reaction evidence="1 9 10">
        <text>[protein]-peptidylproline (omega=180) = [protein]-peptidylproline (omega=0)</text>
        <dbReference type="Rhea" id="RHEA:16237"/>
        <dbReference type="Rhea" id="RHEA-COMP:10747"/>
        <dbReference type="Rhea" id="RHEA-COMP:10748"/>
        <dbReference type="ChEBI" id="CHEBI:83833"/>
        <dbReference type="ChEBI" id="CHEBI:83834"/>
        <dbReference type="EC" id="5.2.1.8"/>
    </reaction>
</comment>
<dbReference type="OrthoDB" id="9808891at2"/>
<dbReference type="InterPro" id="IPR001179">
    <property type="entry name" value="PPIase_FKBP_dom"/>
</dbReference>
<gene>
    <name evidence="12" type="ORF">SAMN02745753_03193</name>
</gene>
<dbReference type="RefSeq" id="WP_072840668.1">
    <property type="nucleotide sequence ID" value="NZ_FQVF01000015.1"/>
</dbReference>
<keyword evidence="7 9" id="KW-0413">Isomerase</keyword>
<dbReference type="EC" id="5.2.1.8" evidence="10"/>
<dbReference type="InterPro" id="IPR046357">
    <property type="entry name" value="PPIase_dom_sf"/>
</dbReference>
<keyword evidence="13" id="KW-1185">Reference proteome</keyword>
<feature type="domain" description="PPIase FKBP-type" evidence="11">
    <location>
        <begin position="4"/>
        <end position="79"/>
    </location>
</feature>
<dbReference type="Proteomes" id="UP000184517">
    <property type="component" value="Unassembled WGS sequence"/>
</dbReference>
<keyword evidence="4" id="KW-0963">Cytoplasm</keyword>
<evidence type="ECO:0000256" key="3">
    <source>
        <dbReference type="ARBA" id="ARBA00006577"/>
    </source>
</evidence>
<dbReference type="Gene3D" id="3.10.50.40">
    <property type="match status" value="1"/>
</dbReference>
<evidence type="ECO:0000256" key="4">
    <source>
        <dbReference type="ARBA" id="ARBA00022490"/>
    </source>
</evidence>
<evidence type="ECO:0000256" key="8">
    <source>
        <dbReference type="ARBA" id="ARBA00037071"/>
    </source>
</evidence>
<reference evidence="13" key="1">
    <citation type="submission" date="2016-11" db="EMBL/GenBank/DDBJ databases">
        <authorList>
            <person name="Varghese N."/>
            <person name="Submissions S."/>
        </authorList>
    </citation>
    <scope>NUCLEOTIDE SEQUENCE [LARGE SCALE GENOMIC DNA]</scope>
    <source>
        <strain evidence="13">DSM 16579</strain>
    </source>
</reference>
<dbReference type="EMBL" id="FQVF01000015">
    <property type="protein sequence ID" value="SHG06448.1"/>
    <property type="molecule type" value="Genomic_DNA"/>
</dbReference>
<dbReference type="PROSITE" id="PS50059">
    <property type="entry name" value="FKBP_PPIASE"/>
    <property type="match status" value="1"/>
</dbReference>
<dbReference type="PANTHER" id="PTHR47861:SF3">
    <property type="entry name" value="FKBP-TYPE PEPTIDYL-PROLYL CIS-TRANS ISOMERASE SLYD"/>
    <property type="match status" value="1"/>
</dbReference>
<organism evidence="12 13">
    <name type="scientific">Marinomonas polaris DSM 16579</name>
    <dbReference type="NCBI Taxonomy" id="1122206"/>
    <lineage>
        <taxon>Bacteria</taxon>
        <taxon>Pseudomonadati</taxon>
        <taxon>Pseudomonadota</taxon>
        <taxon>Gammaproteobacteria</taxon>
        <taxon>Oceanospirillales</taxon>
        <taxon>Oceanospirillaceae</taxon>
        <taxon>Marinomonas</taxon>
    </lineage>
</organism>
<comment type="subcellular location">
    <subcellularLocation>
        <location evidence="2">Cytoplasm</location>
    </subcellularLocation>
</comment>
<evidence type="ECO:0000256" key="10">
    <source>
        <dbReference type="RuleBase" id="RU003915"/>
    </source>
</evidence>
<evidence type="ECO:0000256" key="7">
    <source>
        <dbReference type="ARBA" id="ARBA00023235"/>
    </source>
</evidence>
<evidence type="ECO:0000256" key="1">
    <source>
        <dbReference type="ARBA" id="ARBA00000971"/>
    </source>
</evidence>
<sequence length="159" mass="17395">MSIADNQVVQFHYTLRHGEELIETSAGKDAAAYLHGHGNVIPGLEKAMEGKEVGDEFEVTVACADAYGERHEDRQQQVPVKHLQGAKRWKAGMVAMVQTDKGMRQVTVVKVGLKHATVDLNHPLSGKDLTFNIQIVDSREATNDEIAHGHAHGVGGHHH</sequence>
<comment type="similarity">
    <text evidence="3 10">Belongs to the FKBP-type PPIase family.</text>
</comment>
<protein>
    <recommendedName>
        <fullName evidence="10">Peptidyl-prolyl cis-trans isomerase</fullName>
        <ecNumber evidence="10">5.2.1.8</ecNumber>
    </recommendedName>
</protein>
<name>A0A1M5GS36_9GAMM</name>
<proteinExistence type="inferred from homology"/>
<evidence type="ECO:0000256" key="9">
    <source>
        <dbReference type="PROSITE-ProRule" id="PRU00277"/>
    </source>
</evidence>
<accession>A0A1M5GS36</accession>
<dbReference type="SUPFAM" id="SSF54534">
    <property type="entry name" value="FKBP-like"/>
    <property type="match status" value="1"/>
</dbReference>
<dbReference type="GO" id="GO:0005737">
    <property type="term" value="C:cytoplasm"/>
    <property type="evidence" value="ECO:0007669"/>
    <property type="project" value="UniProtKB-SubCell"/>
</dbReference>
<keyword evidence="5 9" id="KW-0697">Rotamase</keyword>